<keyword evidence="1" id="KW-1133">Transmembrane helix</keyword>
<sequence length="69" mass="7357">MLRETVLGPIWIWAGTGIQPTPSMLVGGVIVIVSLALYLGHTGRRQVPARQADLVKLHGRIVSIDGLSA</sequence>
<dbReference type="EMBL" id="MPZV01000002">
    <property type="protein sequence ID" value="OOY24465.1"/>
    <property type="molecule type" value="Genomic_DNA"/>
</dbReference>
<protein>
    <submittedName>
        <fullName evidence="2">Uncharacterized protein</fullName>
    </submittedName>
</protein>
<name>A0ABX3MXR4_9RHOB</name>
<keyword evidence="3" id="KW-1185">Reference proteome</keyword>
<dbReference type="Proteomes" id="UP000190787">
    <property type="component" value="Unassembled WGS sequence"/>
</dbReference>
<gene>
    <name evidence="2" type="ORF">BMI91_10525</name>
</gene>
<reference evidence="2 3" key="1">
    <citation type="submission" date="2016-11" db="EMBL/GenBank/DDBJ databases">
        <title>A multilocus sequence analysis scheme for characterization of bacteria in the genus Thioclava.</title>
        <authorList>
            <person name="Liu Y."/>
            <person name="Shao Z."/>
        </authorList>
    </citation>
    <scope>NUCLEOTIDE SEQUENCE [LARGE SCALE GENOMIC DNA]</scope>
    <source>
        <strain evidence="2 3">TAW-CT134</strain>
    </source>
</reference>
<evidence type="ECO:0000313" key="2">
    <source>
        <dbReference type="EMBL" id="OOY24465.1"/>
    </source>
</evidence>
<feature type="transmembrane region" description="Helical" evidence="1">
    <location>
        <begin position="20"/>
        <end position="40"/>
    </location>
</feature>
<proteinExistence type="predicted"/>
<comment type="caution">
    <text evidence="2">The sequence shown here is derived from an EMBL/GenBank/DDBJ whole genome shotgun (WGS) entry which is preliminary data.</text>
</comment>
<evidence type="ECO:0000313" key="3">
    <source>
        <dbReference type="Proteomes" id="UP000190787"/>
    </source>
</evidence>
<evidence type="ECO:0000256" key="1">
    <source>
        <dbReference type="SAM" id="Phobius"/>
    </source>
</evidence>
<keyword evidence="1" id="KW-0812">Transmembrane</keyword>
<organism evidence="2 3">
    <name type="scientific">Thioclava sediminum</name>
    <dbReference type="NCBI Taxonomy" id="1915319"/>
    <lineage>
        <taxon>Bacteria</taxon>
        <taxon>Pseudomonadati</taxon>
        <taxon>Pseudomonadota</taxon>
        <taxon>Alphaproteobacteria</taxon>
        <taxon>Rhodobacterales</taxon>
        <taxon>Paracoccaceae</taxon>
        <taxon>Thioclava</taxon>
    </lineage>
</organism>
<keyword evidence="1" id="KW-0472">Membrane</keyword>
<accession>A0ABX3MXR4</accession>